<evidence type="ECO:0000259" key="10">
    <source>
        <dbReference type="Pfam" id="PF00117"/>
    </source>
</evidence>
<dbReference type="Gene3D" id="3.40.50.880">
    <property type="match status" value="1"/>
</dbReference>
<dbReference type="GO" id="GO:0000107">
    <property type="term" value="F:imidazoleglycerol-phosphate synthase activity"/>
    <property type="evidence" value="ECO:0007669"/>
    <property type="project" value="TreeGrafter"/>
</dbReference>
<keyword evidence="5" id="KW-0315">Glutamine amidotransferase</keyword>
<comment type="catalytic activity">
    <reaction evidence="9">
        <text>L-glutamine + H2O = L-glutamate + NH4(+)</text>
        <dbReference type="Rhea" id="RHEA:15889"/>
        <dbReference type="ChEBI" id="CHEBI:15377"/>
        <dbReference type="ChEBI" id="CHEBI:28938"/>
        <dbReference type="ChEBI" id="CHEBI:29985"/>
        <dbReference type="ChEBI" id="CHEBI:58359"/>
        <dbReference type="EC" id="3.5.1.2"/>
    </reaction>
</comment>
<dbReference type="EMBL" id="BARS01035094">
    <property type="protein sequence ID" value="GAG15173.1"/>
    <property type="molecule type" value="Genomic_DNA"/>
</dbReference>
<keyword evidence="7" id="KW-0456">Lyase</keyword>
<dbReference type="PIRSF" id="PIRSF000495">
    <property type="entry name" value="Amidotransf_hisH"/>
    <property type="match status" value="1"/>
</dbReference>
<evidence type="ECO:0000256" key="5">
    <source>
        <dbReference type="ARBA" id="ARBA00022962"/>
    </source>
</evidence>
<dbReference type="SUPFAM" id="SSF52317">
    <property type="entry name" value="Class I glutamine amidotransferase-like"/>
    <property type="match status" value="1"/>
</dbReference>
<feature type="domain" description="Glutamine amidotransferase" evidence="10">
    <location>
        <begin position="3"/>
        <end position="195"/>
    </location>
</feature>
<keyword evidence="6" id="KW-0368">Histidine biosynthesis</keyword>
<dbReference type="PANTHER" id="PTHR42701:SF1">
    <property type="entry name" value="IMIDAZOLE GLYCEROL PHOSPHATE SYNTHASE SUBUNIT HISH"/>
    <property type="match status" value="1"/>
</dbReference>
<evidence type="ECO:0000256" key="3">
    <source>
        <dbReference type="ARBA" id="ARBA00022605"/>
    </source>
</evidence>
<dbReference type="InterPro" id="IPR017926">
    <property type="entry name" value="GATASE"/>
</dbReference>
<evidence type="ECO:0000256" key="4">
    <source>
        <dbReference type="ARBA" id="ARBA00022801"/>
    </source>
</evidence>
<dbReference type="GO" id="GO:0000105">
    <property type="term" value="P:L-histidine biosynthetic process"/>
    <property type="evidence" value="ECO:0007669"/>
    <property type="project" value="UniProtKB-UniPathway"/>
</dbReference>
<dbReference type="GO" id="GO:0004359">
    <property type="term" value="F:glutaminase activity"/>
    <property type="evidence" value="ECO:0007669"/>
    <property type="project" value="UniProtKB-EC"/>
</dbReference>
<dbReference type="InterPro" id="IPR029062">
    <property type="entry name" value="Class_I_gatase-like"/>
</dbReference>
<dbReference type="NCBIfam" id="TIGR01855">
    <property type="entry name" value="IMP_synth_hisH"/>
    <property type="match status" value="1"/>
</dbReference>
<dbReference type="UniPathway" id="UPA00031">
    <property type="reaction ID" value="UER00010"/>
</dbReference>
<dbReference type="InterPro" id="IPR010139">
    <property type="entry name" value="Imidazole-glycPsynth_HisH"/>
</dbReference>
<keyword evidence="3" id="KW-0028">Amino-acid biosynthesis</keyword>
<dbReference type="CDD" id="cd01748">
    <property type="entry name" value="GATase1_IGP_Synthase"/>
    <property type="match status" value="1"/>
</dbReference>
<dbReference type="GO" id="GO:0016829">
    <property type="term" value="F:lyase activity"/>
    <property type="evidence" value="ECO:0007669"/>
    <property type="project" value="UniProtKB-KW"/>
</dbReference>
<organism evidence="11">
    <name type="scientific">marine sediment metagenome</name>
    <dbReference type="NCBI Taxonomy" id="412755"/>
    <lineage>
        <taxon>unclassified sequences</taxon>
        <taxon>metagenomes</taxon>
        <taxon>ecological metagenomes</taxon>
    </lineage>
</organism>
<evidence type="ECO:0000256" key="2">
    <source>
        <dbReference type="ARBA" id="ARBA00011152"/>
    </source>
</evidence>
<comment type="subunit">
    <text evidence="2">Heterodimer of HisH and HisF.</text>
</comment>
<evidence type="ECO:0000256" key="9">
    <source>
        <dbReference type="ARBA" id="ARBA00049534"/>
    </source>
</evidence>
<proteinExistence type="inferred from homology"/>
<evidence type="ECO:0000256" key="8">
    <source>
        <dbReference type="ARBA" id="ARBA00047838"/>
    </source>
</evidence>
<reference evidence="11" key="1">
    <citation type="journal article" date="2014" name="Front. Microbiol.">
        <title>High frequency of phylogenetically diverse reductive dehalogenase-homologous genes in deep subseafloor sedimentary metagenomes.</title>
        <authorList>
            <person name="Kawai M."/>
            <person name="Futagami T."/>
            <person name="Toyoda A."/>
            <person name="Takaki Y."/>
            <person name="Nishi S."/>
            <person name="Hori S."/>
            <person name="Arai W."/>
            <person name="Tsubouchi T."/>
            <person name="Morono Y."/>
            <person name="Uchiyama I."/>
            <person name="Ito T."/>
            <person name="Fujiyama A."/>
            <person name="Inagaki F."/>
            <person name="Takami H."/>
        </authorList>
    </citation>
    <scope>NUCLEOTIDE SEQUENCE</scope>
    <source>
        <strain evidence="11">Expedition CK06-06</strain>
    </source>
</reference>
<comment type="pathway">
    <text evidence="1">Amino-acid biosynthesis; L-histidine biosynthesis; L-histidine from 5-phospho-alpha-D-ribose 1-diphosphate: step 5/9.</text>
</comment>
<name>X0VRT6_9ZZZZ</name>
<dbReference type="PROSITE" id="PS51273">
    <property type="entry name" value="GATASE_TYPE_1"/>
    <property type="match status" value="1"/>
</dbReference>
<evidence type="ECO:0000256" key="6">
    <source>
        <dbReference type="ARBA" id="ARBA00023102"/>
    </source>
</evidence>
<accession>X0VRT6</accession>
<dbReference type="AlphaFoldDB" id="X0VRT6"/>
<sequence>MIVVIDYNVGNVKSVCNAFRYIGCEVKLSCEPKTVENASGIVLPGVAAFGYAVSALGSLAELIKEVALGGKPLLGICVGYQMLFETSSEYGRHNGLGLVSGNVVPIPASRVIPHMGWNLVELPEDMELFAGLGSEKHFYFAHSFYAEVADSGARVAFANYGFDLPASVQKANIYGTQFHPEKSGKTGLKVLQNFYDICKKINSKS</sequence>
<protein>
    <recommendedName>
        <fullName evidence="10">Glutamine amidotransferase domain-containing protein</fullName>
    </recommendedName>
</protein>
<dbReference type="PANTHER" id="PTHR42701">
    <property type="entry name" value="IMIDAZOLE GLYCEROL PHOSPHATE SYNTHASE SUBUNIT HISH"/>
    <property type="match status" value="1"/>
</dbReference>
<comment type="caution">
    <text evidence="11">The sequence shown here is derived from an EMBL/GenBank/DDBJ whole genome shotgun (WGS) entry which is preliminary data.</text>
</comment>
<evidence type="ECO:0000256" key="1">
    <source>
        <dbReference type="ARBA" id="ARBA00005091"/>
    </source>
</evidence>
<evidence type="ECO:0000313" key="11">
    <source>
        <dbReference type="EMBL" id="GAG15173.1"/>
    </source>
</evidence>
<keyword evidence="4" id="KW-0378">Hydrolase</keyword>
<evidence type="ECO:0000256" key="7">
    <source>
        <dbReference type="ARBA" id="ARBA00023239"/>
    </source>
</evidence>
<comment type="catalytic activity">
    <reaction evidence="8">
        <text>5-[(5-phospho-1-deoxy-D-ribulos-1-ylimino)methylamino]-1-(5-phospho-beta-D-ribosyl)imidazole-4-carboxamide + L-glutamine = D-erythro-1-(imidazol-4-yl)glycerol 3-phosphate + 5-amino-1-(5-phospho-beta-D-ribosyl)imidazole-4-carboxamide + L-glutamate + H(+)</text>
        <dbReference type="Rhea" id="RHEA:24793"/>
        <dbReference type="ChEBI" id="CHEBI:15378"/>
        <dbReference type="ChEBI" id="CHEBI:29985"/>
        <dbReference type="ChEBI" id="CHEBI:58278"/>
        <dbReference type="ChEBI" id="CHEBI:58359"/>
        <dbReference type="ChEBI" id="CHEBI:58475"/>
        <dbReference type="ChEBI" id="CHEBI:58525"/>
        <dbReference type="EC" id="4.3.2.10"/>
    </reaction>
</comment>
<dbReference type="Pfam" id="PF00117">
    <property type="entry name" value="GATase"/>
    <property type="match status" value="1"/>
</dbReference>
<dbReference type="HAMAP" id="MF_00278">
    <property type="entry name" value="HisH"/>
    <property type="match status" value="1"/>
</dbReference>
<gene>
    <name evidence="11" type="ORF">S01H1_54119</name>
</gene>